<dbReference type="AlphaFoldDB" id="A0A9N8HS11"/>
<evidence type="ECO:0000256" key="1">
    <source>
        <dbReference type="SAM" id="SignalP"/>
    </source>
</evidence>
<evidence type="ECO:0008006" key="4">
    <source>
        <dbReference type="Google" id="ProtNLM"/>
    </source>
</evidence>
<gene>
    <name evidence="2" type="ORF">SEMRO_1333_G263710.1</name>
</gene>
<feature type="signal peptide" evidence="1">
    <location>
        <begin position="1"/>
        <end position="23"/>
    </location>
</feature>
<comment type="caution">
    <text evidence="2">The sequence shown here is derived from an EMBL/GenBank/DDBJ whole genome shotgun (WGS) entry which is preliminary data.</text>
</comment>
<accession>A0A9N8HS11</accession>
<protein>
    <recommendedName>
        <fullName evidence="4">Glycosyltransferase 2-like domain-containing protein</fullName>
    </recommendedName>
</protein>
<keyword evidence="3" id="KW-1185">Reference proteome</keyword>
<dbReference type="Proteomes" id="UP001153069">
    <property type="component" value="Unassembled WGS sequence"/>
</dbReference>
<organism evidence="2 3">
    <name type="scientific">Seminavis robusta</name>
    <dbReference type="NCBI Taxonomy" id="568900"/>
    <lineage>
        <taxon>Eukaryota</taxon>
        <taxon>Sar</taxon>
        <taxon>Stramenopiles</taxon>
        <taxon>Ochrophyta</taxon>
        <taxon>Bacillariophyta</taxon>
        <taxon>Bacillariophyceae</taxon>
        <taxon>Bacillariophycidae</taxon>
        <taxon>Naviculales</taxon>
        <taxon>Naviculaceae</taxon>
        <taxon>Seminavis</taxon>
    </lineage>
</organism>
<keyword evidence="1" id="KW-0732">Signal</keyword>
<evidence type="ECO:0000313" key="2">
    <source>
        <dbReference type="EMBL" id="CAB9522715.1"/>
    </source>
</evidence>
<dbReference type="OrthoDB" id="45204at2759"/>
<sequence length="519" mass="59294">MRASSYSFFRLLLLLLLQQRVWGAMHWSLLRILTDDLLEKTDRAKLVGNYKAPTMPTNDYLIDPSCDEDQDDETCQAAKANRRSVFPRKEDDDEGPLVCLAFLSCCGRTDLLQSTMQAVIHHMEHDEPEVLKRRYEIAWLDNGSPHEKQEHISSTFQVDHALPMPRNMGLAWGMNALMFDMCTAPYILLLEEDWLYMDGAVADHNIRRKHAIANALALLESKPVDPETKRPIKGVFLRTESNIVKTGRGVVPHATLGSDDNSDDEYTVDNLEYRISCMKFPDNGHIFGAFTNGAGLYERDALIHQVGRMYGEPGDVFSDLAVEGNYCFRVGLQFCASRINMDPTIPECDFDNNPHVPPTCAAVFAHIGGGRGTRPARRIHMKCPDDAWNFYGTPWFDQIPKEECSKHIGTIWKQLLLNEEFQRINDENNEAVFAREQEQRKKMLSLADLFEPKSSDPEEFRRYYGAHDAQYASMTDDEIRSFPTKLRKMALSEHQLPGFWDILGRPLGVEFETPYSDDL</sequence>
<reference evidence="2" key="1">
    <citation type="submission" date="2020-06" db="EMBL/GenBank/DDBJ databases">
        <authorList>
            <consortium name="Plant Systems Biology data submission"/>
        </authorList>
    </citation>
    <scope>NUCLEOTIDE SEQUENCE</scope>
    <source>
        <strain evidence="2">D6</strain>
    </source>
</reference>
<dbReference type="EMBL" id="CAICTM010001331">
    <property type="protein sequence ID" value="CAB9522715.1"/>
    <property type="molecule type" value="Genomic_DNA"/>
</dbReference>
<name>A0A9N8HS11_9STRA</name>
<evidence type="ECO:0000313" key="3">
    <source>
        <dbReference type="Proteomes" id="UP001153069"/>
    </source>
</evidence>
<proteinExistence type="predicted"/>
<feature type="chain" id="PRO_5040391914" description="Glycosyltransferase 2-like domain-containing protein" evidence="1">
    <location>
        <begin position="24"/>
        <end position="519"/>
    </location>
</feature>